<dbReference type="GO" id="GO:0016887">
    <property type="term" value="F:ATP hydrolysis activity"/>
    <property type="evidence" value="ECO:0007669"/>
    <property type="project" value="InterPro"/>
</dbReference>
<evidence type="ECO:0000256" key="1">
    <source>
        <dbReference type="ARBA" id="ARBA00005417"/>
    </source>
</evidence>
<dbReference type="AlphaFoldDB" id="A0A9E2BH28"/>
<evidence type="ECO:0000313" key="6">
    <source>
        <dbReference type="EMBL" id="MBT9144919.1"/>
    </source>
</evidence>
<sequence length="304" mass="33112">MDNSMLVASVKGLIKDYGRSRILKDINIDIRSLNSSGEIIGCVGPNGAGKTTLLKILAGIVSPTVGKVTLPEEGLIDGSPGIGMVLESAPFVEYLSGYKNLELLGFIKNVVTGAQIKETILRVGLNPDDKKKVKHYSYGMRQRLALAQAIMEKPRLLLLDEPANGLDAQAIIELRDIITSLAKEDGTAIFLASHLLTEVEKVCDKVLLMKNGRIVKTFDKNSSEQVPVVVEVSSDLDMERLDRWSKENLHIINILTAKKVSIMSNVATPYLIESLVNFGVKIEGVGRKTPSLEEEFISLLGGDV</sequence>
<protein>
    <submittedName>
        <fullName evidence="6">ABC transporter ATP-binding protein YxlF</fullName>
        <ecNumber evidence="6">3.6.3.-</ecNumber>
    </submittedName>
</protein>
<dbReference type="Pfam" id="PF00005">
    <property type="entry name" value="ABC_tran"/>
    <property type="match status" value="1"/>
</dbReference>
<organism evidence="6 7">
    <name type="scientific">Psychracetigena formicireducens</name>
    <dbReference type="NCBI Taxonomy" id="2986056"/>
    <lineage>
        <taxon>Bacteria</taxon>
        <taxon>Bacillati</taxon>
        <taxon>Candidatus Lithacetigenota</taxon>
        <taxon>Candidatus Psychracetigena</taxon>
    </lineage>
</organism>
<evidence type="ECO:0000256" key="4">
    <source>
        <dbReference type="ARBA" id="ARBA00022840"/>
    </source>
</evidence>
<dbReference type="InterPro" id="IPR017871">
    <property type="entry name" value="ABC_transporter-like_CS"/>
</dbReference>
<keyword evidence="3" id="KW-0547">Nucleotide-binding</keyword>
<dbReference type="Gene3D" id="3.40.50.300">
    <property type="entry name" value="P-loop containing nucleotide triphosphate hydrolases"/>
    <property type="match status" value="1"/>
</dbReference>
<proteinExistence type="inferred from homology"/>
<dbReference type="EC" id="3.6.3.-" evidence="6"/>
<keyword evidence="2" id="KW-0813">Transport</keyword>
<dbReference type="EMBL" id="QLTW01000031">
    <property type="protein sequence ID" value="MBT9144919.1"/>
    <property type="molecule type" value="Genomic_DNA"/>
</dbReference>
<keyword evidence="4 6" id="KW-0067">ATP-binding</keyword>
<dbReference type="PROSITE" id="PS50893">
    <property type="entry name" value="ABC_TRANSPORTER_2"/>
    <property type="match status" value="1"/>
</dbReference>
<comment type="similarity">
    <text evidence="1">Belongs to the ABC transporter superfamily.</text>
</comment>
<evidence type="ECO:0000313" key="7">
    <source>
        <dbReference type="Proteomes" id="UP000811545"/>
    </source>
</evidence>
<evidence type="ECO:0000256" key="3">
    <source>
        <dbReference type="ARBA" id="ARBA00022741"/>
    </source>
</evidence>
<dbReference type="Proteomes" id="UP000811545">
    <property type="component" value="Unassembled WGS sequence"/>
</dbReference>
<dbReference type="GO" id="GO:0005524">
    <property type="term" value="F:ATP binding"/>
    <property type="evidence" value="ECO:0007669"/>
    <property type="project" value="UniProtKB-KW"/>
</dbReference>
<gene>
    <name evidence="6" type="primary">yxlF_1</name>
    <name evidence="6" type="ORF">DDT42_00775</name>
</gene>
<name>A0A9E2BH28_PSYF1</name>
<dbReference type="PANTHER" id="PTHR43335:SF4">
    <property type="entry name" value="ABC TRANSPORTER, ATP-BINDING PROTEIN"/>
    <property type="match status" value="1"/>
</dbReference>
<dbReference type="InterPro" id="IPR003439">
    <property type="entry name" value="ABC_transporter-like_ATP-bd"/>
</dbReference>
<dbReference type="InterPro" id="IPR027417">
    <property type="entry name" value="P-loop_NTPase"/>
</dbReference>
<dbReference type="PANTHER" id="PTHR43335">
    <property type="entry name" value="ABC TRANSPORTER, ATP-BINDING PROTEIN"/>
    <property type="match status" value="1"/>
</dbReference>
<evidence type="ECO:0000259" key="5">
    <source>
        <dbReference type="PROSITE" id="PS50893"/>
    </source>
</evidence>
<feature type="domain" description="ABC transporter" evidence="5">
    <location>
        <begin position="8"/>
        <end position="236"/>
    </location>
</feature>
<keyword evidence="6" id="KW-0378">Hydrolase</keyword>
<dbReference type="SMART" id="SM00382">
    <property type="entry name" value="AAA"/>
    <property type="match status" value="1"/>
</dbReference>
<comment type="caution">
    <text evidence="6">The sequence shown here is derived from an EMBL/GenBank/DDBJ whole genome shotgun (WGS) entry which is preliminary data.</text>
</comment>
<dbReference type="PROSITE" id="PS00211">
    <property type="entry name" value="ABC_TRANSPORTER_1"/>
    <property type="match status" value="1"/>
</dbReference>
<dbReference type="InterPro" id="IPR003593">
    <property type="entry name" value="AAA+_ATPase"/>
</dbReference>
<dbReference type="SUPFAM" id="SSF52540">
    <property type="entry name" value="P-loop containing nucleoside triphosphate hydrolases"/>
    <property type="match status" value="1"/>
</dbReference>
<evidence type="ECO:0000256" key="2">
    <source>
        <dbReference type="ARBA" id="ARBA00022448"/>
    </source>
</evidence>
<accession>A0A9E2BH28</accession>
<reference evidence="6 7" key="1">
    <citation type="journal article" date="2021" name="bioRxiv">
        <title>Unique metabolic strategies in Hadean analogues reveal hints for primordial physiology.</title>
        <authorList>
            <person name="Nobu M.K."/>
            <person name="Nakai R."/>
            <person name="Tamazawa S."/>
            <person name="Mori H."/>
            <person name="Toyoda A."/>
            <person name="Ijiri A."/>
            <person name="Suzuki S."/>
            <person name="Kurokawa K."/>
            <person name="Kamagata Y."/>
            <person name="Tamaki H."/>
        </authorList>
    </citation>
    <scope>NUCLEOTIDE SEQUENCE [LARGE SCALE GENOMIC DNA]</scope>
    <source>
        <strain evidence="6">BS525</strain>
    </source>
</reference>